<evidence type="ECO:0000256" key="7">
    <source>
        <dbReference type="ARBA" id="ARBA00022679"/>
    </source>
</evidence>
<reference evidence="18 19" key="1">
    <citation type="journal article" date="2009" name="Stand. Genomic Sci.">
        <title>Complete genome sequence of Thermanaerovibrio acidaminovorans type strain (Su883).</title>
        <authorList>
            <person name="Chovatia M."/>
            <person name="Sikorski J."/>
            <person name="Schroder M."/>
            <person name="Lapidus A."/>
            <person name="Nolan M."/>
            <person name="Tice H."/>
            <person name="Glavina Del Rio T."/>
            <person name="Copeland A."/>
            <person name="Cheng J.F."/>
            <person name="Lucas S."/>
            <person name="Chen F."/>
            <person name="Bruce D."/>
            <person name="Goodwin L."/>
            <person name="Pitluck S."/>
            <person name="Ivanova N."/>
            <person name="Mavromatis K."/>
            <person name="Ovchinnikova G."/>
            <person name="Pati A."/>
            <person name="Chen A."/>
            <person name="Palaniappan K."/>
            <person name="Land M."/>
            <person name="Hauser L."/>
            <person name="Chang Y.J."/>
            <person name="Jeffries C.D."/>
            <person name="Chain P."/>
            <person name="Saunders E."/>
            <person name="Detter J.C."/>
            <person name="Brettin T."/>
            <person name="Rohde M."/>
            <person name="Goker M."/>
            <person name="Spring S."/>
            <person name="Bristow J."/>
            <person name="Markowitz V."/>
            <person name="Hugenholtz P."/>
            <person name="Kyrpides N.C."/>
            <person name="Klenk H.P."/>
            <person name="Eisen J.A."/>
        </authorList>
    </citation>
    <scope>NUCLEOTIDE SEQUENCE [LARGE SCALE GENOMIC DNA]</scope>
    <source>
        <strain evidence="19">ATCC 49978 / DSM 6589 / Su883</strain>
    </source>
</reference>
<evidence type="ECO:0000313" key="18">
    <source>
        <dbReference type="EMBL" id="ACZ19848.1"/>
    </source>
</evidence>
<dbReference type="UniPathway" id="UPA00053">
    <property type="reaction ID" value="UER00088"/>
</dbReference>
<dbReference type="InterPro" id="IPR056179">
    <property type="entry name" value="DHQS_C"/>
</dbReference>
<keyword evidence="7 15" id="KW-0808">Transferase</keyword>
<dbReference type="RefSeq" id="WP_012870357.1">
    <property type="nucleotide sequence ID" value="NC_013522.1"/>
</dbReference>
<dbReference type="Proteomes" id="UP000002030">
    <property type="component" value="Chromosome"/>
</dbReference>
<evidence type="ECO:0000259" key="16">
    <source>
        <dbReference type="Pfam" id="PF01761"/>
    </source>
</evidence>
<proteinExistence type="inferred from homology"/>
<dbReference type="Gene3D" id="3.40.50.300">
    <property type="entry name" value="P-loop containing nucleotide triphosphate hydrolases"/>
    <property type="match status" value="1"/>
</dbReference>
<dbReference type="eggNOG" id="COG0703">
    <property type="taxonomic scope" value="Bacteria"/>
</dbReference>
<evidence type="ECO:0000256" key="8">
    <source>
        <dbReference type="ARBA" id="ARBA00022723"/>
    </source>
</evidence>
<comment type="cofactor">
    <cofactor evidence="2">
        <name>Co(2+)</name>
        <dbReference type="ChEBI" id="CHEBI:48828"/>
    </cofactor>
</comment>
<dbReference type="KEGG" id="tai:Taci_1634"/>
<dbReference type="HAMAP" id="MF_00109">
    <property type="entry name" value="Shikimate_kinase"/>
    <property type="match status" value="1"/>
</dbReference>
<dbReference type="Gene3D" id="3.40.50.1970">
    <property type="match status" value="1"/>
</dbReference>
<feature type="binding site" evidence="15">
    <location>
        <position position="120"/>
    </location>
    <ligand>
        <name>ATP</name>
        <dbReference type="ChEBI" id="CHEBI:30616"/>
    </ligand>
</feature>
<dbReference type="PROSITE" id="PS01128">
    <property type="entry name" value="SHIKIMATE_KINASE"/>
    <property type="match status" value="1"/>
</dbReference>
<feature type="binding site" evidence="15">
    <location>
        <position position="61"/>
    </location>
    <ligand>
        <name>substrate</name>
    </ligand>
</feature>
<dbReference type="GO" id="GO:0009073">
    <property type="term" value="P:aromatic amino acid family biosynthetic process"/>
    <property type="evidence" value="ECO:0007669"/>
    <property type="project" value="UniProtKB-KW"/>
</dbReference>
<sequence>MRGIDRPVFITGFMGTGKSTVGRELARLLGVPFLDTDRAVEMRSRMSVDQIFRVHGEARFRQMEAQVVREACGLRGCVVALGGGSLLDRRIRDQVASSGRLVCLEVPLEELRRRLAGSPRPPMAGVSLEELMDRRRESYAGAELSLDGGDRSPADLAREVADRLGLQPIPTVPPERLRFDALGLEVVILGGAAEDLWGPVAELSELGEAFVVGDLLTGPMFASGVACRGVSLVPRGEGSKELSVAEGLYDAFCEAGLRRSSWVVMVGGGTVGDVGAFAGSTYLRGLRLVQCPTTLLSQVDSALGGKCGVNRPQGKNLVGTFAFPSLMVCHVGVLMSLSWDHFRQGLGEMAKYALMDREFRGWLRVAAGDLRRRDPVALAMGVRRCVEIKARVVERDPFERLGVREVLNLGHTMGHGIEAASGFRVGHGDAVAAGLMVDLALSVRLGLSDPLEIEELKGLLGSLGLPVVPCGEWGELEGYVLRDKKAVDGGIRMVLPGRCGPEVRVVSVEELRRAFMEVVRG</sequence>
<dbReference type="PRINTS" id="PR01100">
    <property type="entry name" value="SHIKIMTKNASE"/>
</dbReference>
<dbReference type="eggNOG" id="COG0337">
    <property type="taxonomic scope" value="Bacteria"/>
</dbReference>
<comment type="subcellular location">
    <subcellularLocation>
        <location evidence="15">Cytoplasm</location>
    </subcellularLocation>
</comment>
<dbReference type="EC" id="2.7.1.71" evidence="4 15"/>
<dbReference type="GO" id="GO:0009423">
    <property type="term" value="P:chorismate biosynthetic process"/>
    <property type="evidence" value="ECO:0007669"/>
    <property type="project" value="UniProtKB-UniRule"/>
</dbReference>
<evidence type="ECO:0000256" key="3">
    <source>
        <dbReference type="ARBA" id="ARBA00004842"/>
    </source>
</evidence>
<evidence type="ECO:0000313" key="19">
    <source>
        <dbReference type="Proteomes" id="UP000002030"/>
    </source>
</evidence>
<name>D1B757_THEAS</name>
<keyword evidence="9 15" id="KW-0547">Nucleotide-binding</keyword>
<dbReference type="SUPFAM" id="SSF52540">
    <property type="entry name" value="P-loop containing nucleoside triphosphate hydrolases"/>
    <property type="match status" value="1"/>
</dbReference>
<dbReference type="PANTHER" id="PTHR43622:SF1">
    <property type="entry name" value="3-DEHYDROQUINATE SYNTHASE"/>
    <property type="match status" value="1"/>
</dbReference>
<dbReference type="EnsemblBacteria" id="ACZ19848">
    <property type="protein sequence ID" value="ACZ19848"/>
    <property type="gene ID" value="Taci_1634"/>
</dbReference>
<dbReference type="Pfam" id="PF01761">
    <property type="entry name" value="DHQ_synthase"/>
    <property type="match status" value="1"/>
</dbReference>
<dbReference type="GO" id="GO:0003856">
    <property type="term" value="F:3-dehydroquinate synthase activity"/>
    <property type="evidence" value="ECO:0007669"/>
    <property type="project" value="TreeGrafter"/>
</dbReference>
<dbReference type="GO" id="GO:0005524">
    <property type="term" value="F:ATP binding"/>
    <property type="evidence" value="ECO:0007669"/>
    <property type="project" value="UniProtKB-UniRule"/>
</dbReference>
<dbReference type="GO" id="GO:0005737">
    <property type="term" value="C:cytoplasm"/>
    <property type="evidence" value="ECO:0007669"/>
    <property type="project" value="UniProtKB-SubCell"/>
</dbReference>
<keyword evidence="12" id="KW-0520">NAD</keyword>
<keyword evidence="19" id="KW-1185">Reference proteome</keyword>
<evidence type="ECO:0000256" key="13">
    <source>
        <dbReference type="ARBA" id="ARBA00023141"/>
    </source>
</evidence>
<feature type="binding site" evidence="15">
    <location>
        <position position="37"/>
    </location>
    <ligand>
        <name>substrate</name>
    </ligand>
</feature>
<dbReference type="Pfam" id="PF01202">
    <property type="entry name" value="SKI"/>
    <property type="match status" value="1"/>
</dbReference>
<evidence type="ECO:0000256" key="2">
    <source>
        <dbReference type="ARBA" id="ARBA00001941"/>
    </source>
</evidence>
<feature type="binding site" evidence="15">
    <location>
        <position position="151"/>
    </location>
    <ligand>
        <name>ATP</name>
        <dbReference type="ChEBI" id="CHEBI:30616"/>
    </ligand>
</feature>
<dbReference type="EMBL" id="CP001818">
    <property type="protein sequence ID" value="ACZ19848.1"/>
    <property type="molecule type" value="Genomic_DNA"/>
</dbReference>
<dbReference type="PATRIC" id="fig|525903.6.peg.1624"/>
<dbReference type="OrthoDB" id="9806583at2"/>
<feature type="binding site" evidence="15">
    <location>
        <begin position="15"/>
        <end position="20"/>
    </location>
    <ligand>
        <name>ATP</name>
        <dbReference type="ChEBI" id="CHEBI:30616"/>
    </ligand>
</feature>
<evidence type="ECO:0000256" key="14">
    <source>
        <dbReference type="ARBA" id="ARBA00048567"/>
    </source>
</evidence>
<evidence type="ECO:0000256" key="4">
    <source>
        <dbReference type="ARBA" id="ARBA00012154"/>
    </source>
</evidence>
<dbReference type="PANTHER" id="PTHR43622">
    <property type="entry name" value="3-DEHYDROQUINATE SYNTHASE"/>
    <property type="match status" value="1"/>
</dbReference>
<evidence type="ECO:0000256" key="15">
    <source>
        <dbReference type="HAMAP-Rule" id="MF_00109"/>
    </source>
</evidence>
<keyword evidence="18" id="KW-0456">Lyase</keyword>
<gene>
    <name evidence="15" type="primary">aroK</name>
    <name evidence="18" type="ordered locus">Taci_1634</name>
</gene>
<keyword evidence="8 15" id="KW-0479">Metal-binding</keyword>
<evidence type="ECO:0000256" key="10">
    <source>
        <dbReference type="ARBA" id="ARBA00022777"/>
    </source>
</evidence>
<dbReference type="InterPro" id="IPR027417">
    <property type="entry name" value="P-loop_NTPase"/>
</dbReference>
<dbReference type="AlphaFoldDB" id="D1B757"/>
<keyword evidence="5 15" id="KW-0963">Cytoplasm</keyword>
<comment type="catalytic activity">
    <reaction evidence="14 15">
        <text>shikimate + ATP = 3-phosphoshikimate + ADP + H(+)</text>
        <dbReference type="Rhea" id="RHEA:13121"/>
        <dbReference type="ChEBI" id="CHEBI:15378"/>
        <dbReference type="ChEBI" id="CHEBI:30616"/>
        <dbReference type="ChEBI" id="CHEBI:36208"/>
        <dbReference type="ChEBI" id="CHEBI:145989"/>
        <dbReference type="ChEBI" id="CHEBI:456216"/>
        <dbReference type="EC" id="2.7.1.71"/>
    </reaction>
</comment>
<protein>
    <recommendedName>
        <fullName evidence="4 15">Shikimate kinase</fullName>
        <shortName evidence="15">SK</shortName>
        <ecNumber evidence="4 15">2.7.1.71</ecNumber>
    </recommendedName>
</protein>
<feature type="binding site" evidence="15">
    <location>
        <position position="135"/>
    </location>
    <ligand>
        <name>substrate</name>
    </ligand>
</feature>
<evidence type="ECO:0000256" key="1">
    <source>
        <dbReference type="ARBA" id="ARBA00001911"/>
    </source>
</evidence>
<accession>D1B757</accession>
<dbReference type="CDD" id="cd08195">
    <property type="entry name" value="DHQS"/>
    <property type="match status" value="1"/>
</dbReference>
<dbReference type="GO" id="GO:0008652">
    <property type="term" value="P:amino acid biosynthetic process"/>
    <property type="evidence" value="ECO:0007669"/>
    <property type="project" value="UniProtKB-KW"/>
</dbReference>
<evidence type="ECO:0000256" key="11">
    <source>
        <dbReference type="ARBA" id="ARBA00022840"/>
    </source>
</evidence>
<feature type="binding site" evidence="15">
    <location>
        <position position="83"/>
    </location>
    <ligand>
        <name>substrate</name>
    </ligand>
</feature>
<organism evidence="18 19">
    <name type="scientific">Thermanaerovibrio acidaminovorans (strain ATCC 49978 / DSM 6589 / Su883)</name>
    <name type="common">Selenomonas acidaminovorans</name>
    <dbReference type="NCBI Taxonomy" id="525903"/>
    <lineage>
        <taxon>Bacteria</taxon>
        <taxon>Thermotogati</taxon>
        <taxon>Synergistota</taxon>
        <taxon>Synergistia</taxon>
        <taxon>Synergistales</taxon>
        <taxon>Synergistaceae</taxon>
        <taxon>Thermanaerovibrio</taxon>
    </lineage>
</organism>
<keyword evidence="10 15" id="KW-0418">Kinase</keyword>
<dbReference type="InterPro" id="IPR023000">
    <property type="entry name" value="Shikimate_kinase_CS"/>
</dbReference>
<dbReference type="InterPro" id="IPR030960">
    <property type="entry name" value="DHQS/DOIS_N"/>
</dbReference>
<dbReference type="HOGENOM" id="CLU_001201_5_1_0"/>
<feature type="domain" description="3-dehydroquinate synthase N-terminal" evidence="16">
    <location>
        <begin position="232"/>
        <end position="343"/>
    </location>
</feature>
<keyword evidence="13 15" id="KW-0057">Aromatic amino acid biosynthesis</keyword>
<comment type="pathway">
    <text evidence="3 15">Metabolic intermediate biosynthesis; chorismate biosynthesis; chorismate from D-erythrose 4-phosphate and phosphoenolpyruvate: step 5/7.</text>
</comment>
<comment type="cofactor">
    <cofactor evidence="15">
        <name>Mg(2+)</name>
        <dbReference type="ChEBI" id="CHEBI:18420"/>
    </cofactor>
    <text evidence="15">Binds 1 Mg(2+) ion per subunit.</text>
</comment>
<dbReference type="CDD" id="cd00464">
    <property type="entry name" value="SK"/>
    <property type="match status" value="1"/>
</dbReference>
<keyword evidence="11 15" id="KW-0067">ATP-binding</keyword>
<dbReference type="InterPro" id="IPR000623">
    <property type="entry name" value="Shikimate_kinase/TSH1"/>
</dbReference>
<dbReference type="GO" id="GO:0004765">
    <property type="term" value="F:shikimate kinase activity"/>
    <property type="evidence" value="ECO:0007669"/>
    <property type="project" value="UniProtKB-UniRule"/>
</dbReference>
<comment type="similarity">
    <text evidence="15">Belongs to the shikimate kinase family.</text>
</comment>
<evidence type="ECO:0000256" key="12">
    <source>
        <dbReference type="ARBA" id="ARBA00023027"/>
    </source>
</evidence>
<evidence type="ECO:0000259" key="17">
    <source>
        <dbReference type="Pfam" id="PF24621"/>
    </source>
</evidence>
<feature type="binding site" evidence="15">
    <location>
        <position position="19"/>
    </location>
    <ligand>
        <name>Mg(2+)</name>
        <dbReference type="ChEBI" id="CHEBI:18420"/>
    </ligand>
</feature>
<keyword evidence="6 15" id="KW-0028">Amino-acid biosynthesis</keyword>
<dbReference type="InterPro" id="IPR050071">
    <property type="entry name" value="Dehydroquinate_synthase"/>
</dbReference>
<comment type="subunit">
    <text evidence="15">Monomer.</text>
</comment>
<dbReference type="STRING" id="525903.Taci_1634"/>
<evidence type="ECO:0000256" key="9">
    <source>
        <dbReference type="ARBA" id="ARBA00022741"/>
    </source>
</evidence>
<feature type="domain" description="3-dehydroquinate synthase C-terminal" evidence="17">
    <location>
        <begin position="345"/>
        <end position="486"/>
    </location>
</feature>
<comment type="function">
    <text evidence="15">Catalyzes the specific phosphorylation of the 3-hydroxyl group of shikimic acid using ATP as a cosubstrate.</text>
</comment>
<dbReference type="GO" id="GO:0000287">
    <property type="term" value="F:magnesium ion binding"/>
    <property type="evidence" value="ECO:0007669"/>
    <property type="project" value="UniProtKB-UniRule"/>
</dbReference>
<evidence type="ECO:0000256" key="5">
    <source>
        <dbReference type="ARBA" id="ARBA00022490"/>
    </source>
</evidence>
<dbReference type="InterPro" id="IPR031322">
    <property type="entry name" value="Shikimate/glucono_kinase"/>
</dbReference>
<comment type="cofactor">
    <cofactor evidence="1">
        <name>NAD(+)</name>
        <dbReference type="ChEBI" id="CHEBI:57540"/>
    </cofactor>
</comment>
<dbReference type="Gene3D" id="1.20.1090.10">
    <property type="entry name" value="Dehydroquinate synthase-like - alpha domain"/>
    <property type="match status" value="1"/>
</dbReference>
<dbReference type="SUPFAM" id="SSF56796">
    <property type="entry name" value="Dehydroquinate synthase-like"/>
    <property type="match status" value="1"/>
</dbReference>
<evidence type="ECO:0000256" key="6">
    <source>
        <dbReference type="ARBA" id="ARBA00022605"/>
    </source>
</evidence>
<keyword evidence="15" id="KW-0460">Magnesium</keyword>
<dbReference type="Pfam" id="PF24621">
    <property type="entry name" value="DHQS_C"/>
    <property type="match status" value="1"/>
</dbReference>